<protein>
    <recommendedName>
        <fullName evidence="10">Spermidine/putrescine transport system permease protein PotC</fullName>
    </recommendedName>
</protein>
<dbReference type="OrthoDB" id="9782004at2"/>
<proteinExistence type="inferred from homology"/>
<evidence type="ECO:0000313" key="13">
    <source>
        <dbReference type="EMBL" id="PVZ62946.1"/>
    </source>
</evidence>
<keyword evidence="6 11" id="KW-0812">Transmembrane</keyword>
<feature type="transmembrane region" description="Helical" evidence="11">
    <location>
        <begin position="96"/>
        <end position="121"/>
    </location>
</feature>
<feature type="transmembrane region" description="Helical" evidence="11">
    <location>
        <begin position="58"/>
        <end position="84"/>
    </location>
</feature>
<dbReference type="NCBIfam" id="NF007047">
    <property type="entry name" value="PRK09500.1"/>
    <property type="match status" value="1"/>
</dbReference>
<feature type="transmembrane region" description="Helical" evidence="11">
    <location>
        <begin position="127"/>
        <end position="150"/>
    </location>
</feature>
<feature type="transmembrane region" description="Helical" evidence="11">
    <location>
        <begin position="9"/>
        <end position="29"/>
    </location>
</feature>
<evidence type="ECO:0000256" key="10">
    <source>
        <dbReference type="ARBA" id="ARBA00039580"/>
    </source>
</evidence>
<dbReference type="Gene3D" id="1.10.3720.10">
    <property type="entry name" value="MetI-like"/>
    <property type="match status" value="1"/>
</dbReference>
<keyword evidence="14" id="KW-1185">Reference proteome</keyword>
<feature type="domain" description="ABC transmembrane type-1" evidence="12">
    <location>
        <begin position="59"/>
        <end position="247"/>
    </location>
</feature>
<feature type="transmembrane region" description="Helical" evidence="11">
    <location>
        <begin position="229"/>
        <end position="250"/>
    </location>
</feature>
<dbReference type="EMBL" id="QDDL01000017">
    <property type="protein sequence ID" value="PVZ62946.1"/>
    <property type="molecule type" value="Genomic_DNA"/>
</dbReference>
<dbReference type="PANTHER" id="PTHR43848">
    <property type="entry name" value="PUTRESCINE TRANSPORT SYSTEM PERMEASE PROTEIN POTI"/>
    <property type="match status" value="1"/>
</dbReference>
<keyword evidence="4" id="KW-1003">Cell membrane</keyword>
<comment type="function">
    <text evidence="9">Required for the activity of the bacterial periplasmic transport system of putrescine and spermidine.</text>
</comment>
<dbReference type="AlphaFoldDB" id="A0A2V1GRG0"/>
<dbReference type="RefSeq" id="WP_116689183.1">
    <property type="nucleotide sequence ID" value="NZ_CAWNYD010000017.1"/>
</dbReference>
<dbReference type="InterPro" id="IPR000515">
    <property type="entry name" value="MetI-like"/>
</dbReference>
<dbReference type="PANTHER" id="PTHR43848:SF5">
    <property type="entry name" value="SPERMIDINE_PUTRESCINE TRANSPORT SYSTEM PERMEASE PROTEIN POTC"/>
    <property type="match status" value="1"/>
</dbReference>
<dbReference type="Pfam" id="PF00528">
    <property type="entry name" value="BPD_transp_1"/>
    <property type="match status" value="1"/>
</dbReference>
<sequence length="256" mass="28305">MIKQLQKTYLAIIYLLLYIPIGVLIVHSFNQSRYSHRWGGLSFKWYEKLLGNETLLNAAYNSIVVAFVSATLAVIIGSLIASALHRYQFRGKKIAGGLLFVLMMSPDIVLAISLLILFLMLGIQLGFISLLLAHITFCLPYAVITIYSRLSTMDNQLLEAAKDLGASELQSLIKIVLPLVLPSLISAWLLSFTLSLDDVIVSSFVTGPSYEILPLRVYSMVRLGVTPEVNALATIMLLSSLVLVVLSQWISRKSLS</sequence>
<dbReference type="PROSITE" id="PS50928">
    <property type="entry name" value="ABC_TM1"/>
    <property type="match status" value="1"/>
</dbReference>
<keyword evidence="3 11" id="KW-0813">Transport</keyword>
<dbReference type="InterPro" id="IPR051789">
    <property type="entry name" value="Bact_Polyamine_Transport"/>
</dbReference>
<gene>
    <name evidence="13" type="ORF">DC094_21500</name>
</gene>
<dbReference type="SUPFAM" id="SSF161098">
    <property type="entry name" value="MetI-like"/>
    <property type="match status" value="1"/>
</dbReference>
<evidence type="ECO:0000256" key="5">
    <source>
        <dbReference type="ARBA" id="ARBA00022519"/>
    </source>
</evidence>
<keyword evidence="7 11" id="KW-1133">Transmembrane helix</keyword>
<keyword evidence="8 11" id="KW-0472">Membrane</keyword>
<feature type="transmembrane region" description="Helical" evidence="11">
    <location>
        <begin position="171"/>
        <end position="190"/>
    </location>
</feature>
<evidence type="ECO:0000256" key="1">
    <source>
        <dbReference type="ARBA" id="ARBA00004429"/>
    </source>
</evidence>
<keyword evidence="5" id="KW-0997">Cell inner membrane</keyword>
<reference evidence="13 14" key="1">
    <citation type="submission" date="2018-04" db="EMBL/GenBank/DDBJ databases">
        <title>Thalassorhabdus spongiae gen. nov., sp. nov., isolated from a marine sponge in South-West Iceland.</title>
        <authorList>
            <person name="Knobloch S."/>
            <person name="Daussin A."/>
            <person name="Johannsson R."/>
            <person name="Marteinsson V.T."/>
        </authorList>
    </citation>
    <scope>NUCLEOTIDE SEQUENCE [LARGE SCALE GENOMIC DNA]</scope>
    <source>
        <strain evidence="13 14">Hp12</strain>
    </source>
</reference>
<dbReference type="Proteomes" id="UP000244906">
    <property type="component" value="Unassembled WGS sequence"/>
</dbReference>
<evidence type="ECO:0000256" key="11">
    <source>
        <dbReference type="RuleBase" id="RU363032"/>
    </source>
</evidence>
<dbReference type="InterPro" id="IPR035906">
    <property type="entry name" value="MetI-like_sf"/>
</dbReference>
<dbReference type="GO" id="GO:0005886">
    <property type="term" value="C:plasma membrane"/>
    <property type="evidence" value="ECO:0007669"/>
    <property type="project" value="UniProtKB-SubCell"/>
</dbReference>
<dbReference type="GO" id="GO:0055085">
    <property type="term" value="P:transmembrane transport"/>
    <property type="evidence" value="ECO:0007669"/>
    <property type="project" value="InterPro"/>
</dbReference>
<comment type="subcellular location">
    <subcellularLocation>
        <location evidence="1">Cell inner membrane</location>
        <topology evidence="1">Multi-pass membrane protein</topology>
    </subcellularLocation>
    <subcellularLocation>
        <location evidence="11">Cell membrane</location>
        <topology evidence="11">Multi-pass membrane protein</topology>
    </subcellularLocation>
</comment>
<evidence type="ECO:0000256" key="7">
    <source>
        <dbReference type="ARBA" id="ARBA00022989"/>
    </source>
</evidence>
<evidence type="ECO:0000256" key="6">
    <source>
        <dbReference type="ARBA" id="ARBA00022692"/>
    </source>
</evidence>
<evidence type="ECO:0000313" key="14">
    <source>
        <dbReference type="Proteomes" id="UP000244906"/>
    </source>
</evidence>
<comment type="similarity">
    <text evidence="2">Belongs to the binding-protein-dependent transport system permease family. CysTW subfamily.</text>
</comment>
<comment type="caution">
    <text evidence="13">The sequence shown here is derived from an EMBL/GenBank/DDBJ whole genome shotgun (WGS) entry which is preliminary data.</text>
</comment>
<evidence type="ECO:0000256" key="4">
    <source>
        <dbReference type="ARBA" id="ARBA00022475"/>
    </source>
</evidence>
<evidence type="ECO:0000256" key="3">
    <source>
        <dbReference type="ARBA" id="ARBA00022448"/>
    </source>
</evidence>
<name>A0A2V1GRG0_9GAMM</name>
<evidence type="ECO:0000256" key="9">
    <source>
        <dbReference type="ARBA" id="ARBA00037216"/>
    </source>
</evidence>
<organism evidence="13 14">
    <name type="scientific">Pelagibaculum spongiae</name>
    <dbReference type="NCBI Taxonomy" id="2080658"/>
    <lineage>
        <taxon>Bacteria</taxon>
        <taxon>Pseudomonadati</taxon>
        <taxon>Pseudomonadota</taxon>
        <taxon>Gammaproteobacteria</taxon>
        <taxon>Oceanospirillales</taxon>
        <taxon>Pelagibaculum</taxon>
    </lineage>
</organism>
<dbReference type="CDD" id="cd06261">
    <property type="entry name" value="TM_PBP2"/>
    <property type="match status" value="1"/>
</dbReference>
<evidence type="ECO:0000256" key="8">
    <source>
        <dbReference type="ARBA" id="ARBA00023136"/>
    </source>
</evidence>
<evidence type="ECO:0000256" key="2">
    <source>
        <dbReference type="ARBA" id="ARBA00007069"/>
    </source>
</evidence>
<evidence type="ECO:0000259" key="12">
    <source>
        <dbReference type="PROSITE" id="PS50928"/>
    </source>
</evidence>
<accession>A0A2V1GRG0</accession>